<evidence type="ECO:0000313" key="3">
    <source>
        <dbReference type="Proteomes" id="UP000335636"/>
    </source>
</evidence>
<comment type="caution">
    <text evidence="2">The sequence shown here is derived from an EMBL/GenBank/DDBJ whole genome shotgun (WGS) entry which is preliminary data.</text>
</comment>
<evidence type="ECO:0008006" key="4">
    <source>
        <dbReference type="Google" id="ProtNLM"/>
    </source>
</evidence>
<evidence type="ECO:0000313" key="2">
    <source>
        <dbReference type="EMBL" id="VTJ51990.1"/>
    </source>
</evidence>
<evidence type="ECO:0000256" key="1">
    <source>
        <dbReference type="SAM" id="MobiDB-lite"/>
    </source>
</evidence>
<reference evidence="2" key="1">
    <citation type="submission" date="2019-04" db="EMBL/GenBank/DDBJ databases">
        <authorList>
            <person name="Alioto T."/>
            <person name="Alioto T."/>
        </authorList>
    </citation>
    <scope>NUCLEOTIDE SEQUENCE [LARGE SCALE GENOMIC DNA]</scope>
</reference>
<proteinExistence type="predicted"/>
<dbReference type="EMBL" id="CABDUW010000012">
    <property type="protein sequence ID" value="VTJ51990.1"/>
    <property type="molecule type" value="Genomic_DNA"/>
</dbReference>
<gene>
    <name evidence="2" type="ORF">MONAX_5E007994</name>
</gene>
<keyword evidence="3" id="KW-1185">Reference proteome</keyword>
<organism evidence="2 3">
    <name type="scientific">Marmota monax</name>
    <name type="common">Woodchuck</name>
    <dbReference type="NCBI Taxonomy" id="9995"/>
    <lineage>
        <taxon>Eukaryota</taxon>
        <taxon>Metazoa</taxon>
        <taxon>Chordata</taxon>
        <taxon>Craniata</taxon>
        <taxon>Vertebrata</taxon>
        <taxon>Euteleostomi</taxon>
        <taxon>Mammalia</taxon>
        <taxon>Eutheria</taxon>
        <taxon>Euarchontoglires</taxon>
        <taxon>Glires</taxon>
        <taxon>Rodentia</taxon>
        <taxon>Sciuromorpha</taxon>
        <taxon>Sciuridae</taxon>
        <taxon>Xerinae</taxon>
        <taxon>Marmotini</taxon>
        <taxon>Marmota</taxon>
    </lineage>
</organism>
<protein>
    <recommendedName>
        <fullName evidence="4">ABC transmembrane type-1 domain-containing protein</fullName>
    </recommendedName>
</protein>
<dbReference type="AlphaFoldDB" id="A0A5E4A425"/>
<accession>A0A5E4A425</accession>
<dbReference type="Proteomes" id="UP000335636">
    <property type="component" value="Unassembled WGS sequence"/>
</dbReference>
<name>A0A5E4A425_MARMO</name>
<sequence>MGDPEQGTQPGPRAHVAEKSGRGPLSPPLFPRGLWFLLCPASPRSLCPLVGPLWVSLWGWTEQREDPRAGAVLGEAGRPAAQHPGALLLINFVNDTKAPDWQGYLYTVLLFVSACLQTLVLHQYFHICFVSGMRIKTAVIGAVYRKVGPSRTPGICSSAPGAGGRGGLKIQGHRVGYLPPVTVGTCARHRGYLCPGGGLPVLNVDVLSLGGTEGGRFLQDRARPAPVHVRLPRGLFLRVELAGAQACCGPDTTSRPPGRTGEEPCFLPVPSLLSPWGGGCVTREPGH</sequence>
<feature type="region of interest" description="Disordered" evidence="1">
    <location>
        <begin position="1"/>
        <end position="24"/>
    </location>
</feature>